<evidence type="ECO:0000256" key="8">
    <source>
        <dbReference type="HAMAP-Rule" id="MF_00484"/>
    </source>
</evidence>
<gene>
    <name evidence="11" type="primary">glgA1</name>
    <name evidence="8" type="synonym">glgA</name>
    <name evidence="11" type="ORF">BOA8489_01340</name>
</gene>
<protein>
    <recommendedName>
        <fullName evidence="8">Glycogen synthase</fullName>
        <ecNumber evidence="8">2.4.1.21</ecNumber>
    </recommendedName>
    <alternativeName>
        <fullName evidence="8">Starch [bacterial glycogen] synthase</fullName>
    </alternativeName>
</protein>
<dbReference type="Gene3D" id="3.40.50.2000">
    <property type="entry name" value="Glycogen Phosphorylase B"/>
    <property type="match status" value="2"/>
</dbReference>
<feature type="domain" description="Starch synthase catalytic" evidence="10">
    <location>
        <begin position="3"/>
        <end position="235"/>
    </location>
</feature>
<evidence type="ECO:0000256" key="1">
    <source>
        <dbReference type="ARBA" id="ARBA00001478"/>
    </source>
</evidence>
<comment type="similarity">
    <text evidence="4 8">Belongs to the glycosyltransferase 1 family. Bacterial/plant glycogen synthase subfamily.</text>
</comment>
<dbReference type="NCBIfam" id="TIGR02095">
    <property type="entry name" value="glgA"/>
    <property type="match status" value="1"/>
</dbReference>
<dbReference type="Pfam" id="PF00534">
    <property type="entry name" value="Glycos_transf_1"/>
    <property type="match status" value="1"/>
</dbReference>
<sequence>MTRILSVTSECVPLVKTGGLADVAGALPGALKPLGYDMRTLLPGYRSVMKALKKTRTVLDEDDLFGGPVRVLEAKVAGLSLYVLEAAHLFDRDGSPYLDAQGSDFPDNPERFAALSWIAMRIARDGAKGWAPDVVHAHDWQGGFAPYYMKKNGVDVPSVLTIHNIAFHGLAPADRLAGLRLDPADFVAEGFEYWGQIGALKAGLQFATALTTVSPTYARELTTPEFGMGLDGVLRARSGDLTGILNGIDLEIWDPRTDPEIVNYKTPRGKGRAKARLRKEFGLPDSDGPLVIVVSRLSHQKGLDLLLEALPAFIDRGGQLALLGSGDKALEGAFVKAAEQANVAVRIGYDEALSHRMMAGADAILVPSRFEPCGLTQLYGLRYGTVPVVAATGGLVDTVIPASPMAMRSGVATGLQVSPLTSHALATTLGHLVDLYHDVDAWAMLQSNAMRQSVGWEASAAEYASLYDRLTAANK</sequence>
<dbReference type="Proteomes" id="UP000201838">
    <property type="component" value="Unassembled WGS sequence"/>
</dbReference>
<dbReference type="EMBL" id="FXXQ01000003">
    <property type="protein sequence ID" value="SMX23236.1"/>
    <property type="molecule type" value="Genomic_DNA"/>
</dbReference>
<dbReference type="SUPFAM" id="SSF53756">
    <property type="entry name" value="UDP-Glycosyltransferase/glycogen phosphorylase"/>
    <property type="match status" value="1"/>
</dbReference>
<dbReference type="OrthoDB" id="9808590at2"/>
<dbReference type="RefSeq" id="WP_093973214.1">
    <property type="nucleotide sequence ID" value="NZ_FXXQ01000003.1"/>
</dbReference>
<keyword evidence="6 8" id="KW-0808">Transferase</keyword>
<dbReference type="GO" id="GO:0004373">
    <property type="term" value="F:alpha-1,4-glucan glucosyltransferase (UDP-glucose donor) activity"/>
    <property type="evidence" value="ECO:0007669"/>
    <property type="project" value="InterPro"/>
</dbReference>
<evidence type="ECO:0000256" key="5">
    <source>
        <dbReference type="ARBA" id="ARBA00022676"/>
    </source>
</evidence>
<evidence type="ECO:0000259" key="10">
    <source>
        <dbReference type="Pfam" id="PF08323"/>
    </source>
</evidence>
<dbReference type="GO" id="GO:0009011">
    <property type="term" value="F:alpha-1,4-glucan glucosyltransferase (ADP-glucose donor) activity"/>
    <property type="evidence" value="ECO:0007669"/>
    <property type="project" value="UniProtKB-UniRule"/>
</dbReference>
<dbReference type="PANTHER" id="PTHR45825:SF11">
    <property type="entry name" value="ALPHA AMYLASE DOMAIN-CONTAINING PROTEIN"/>
    <property type="match status" value="1"/>
</dbReference>
<evidence type="ECO:0000256" key="6">
    <source>
        <dbReference type="ARBA" id="ARBA00022679"/>
    </source>
</evidence>
<dbReference type="GO" id="GO:0005829">
    <property type="term" value="C:cytosol"/>
    <property type="evidence" value="ECO:0007669"/>
    <property type="project" value="TreeGrafter"/>
</dbReference>
<dbReference type="EC" id="2.4.1.21" evidence="8"/>
<evidence type="ECO:0000256" key="4">
    <source>
        <dbReference type="ARBA" id="ARBA00010281"/>
    </source>
</evidence>
<evidence type="ECO:0000256" key="3">
    <source>
        <dbReference type="ARBA" id="ARBA00004964"/>
    </source>
</evidence>
<evidence type="ECO:0000313" key="12">
    <source>
        <dbReference type="Proteomes" id="UP000201838"/>
    </source>
</evidence>
<evidence type="ECO:0000313" key="11">
    <source>
        <dbReference type="EMBL" id="SMX23236.1"/>
    </source>
</evidence>
<feature type="domain" description="Glycosyl transferase family 1" evidence="9">
    <location>
        <begin position="283"/>
        <end position="414"/>
    </location>
</feature>
<dbReference type="HAMAP" id="MF_00484">
    <property type="entry name" value="Glycogen_synth"/>
    <property type="match status" value="1"/>
</dbReference>
<keyword evidence="7 8" id="KW-0320">Glycogen biosynthesis</keyword>
<evidence type="ECO:0000256" key="2">
    <source>
        <dbReference type="ARBA" id="ARBA00002764"/>
    </source>
</evidence>
<organism evidence="11 12">
    <name type="scientific">Boseongicola aestuarii</name>
    <dbReference type="NCBI Taxonomy" id="1470561"/>
    <lineage>
        <taxon>Bacteria</taxon>
        <taxon>Pseudomonadati</taxon>
        <taxon>Pseudomonadota</taxon>
        <taxon>Alphaproteobacteria</taxon>
        <taxon>Rhodobacterales</taxon>
        <taxon>Paracoccaceae</taxon>
        <taxon>Boseongicola</taxon>
    </lineage>
</organism>
<comment type="function">
    <text evidence="2 8">Synthesizes alpha-1,4-glucan chains using ADP-glucose.</text>
</comment>
<name>A0A238IXX3_9RHOB</name>
<dbReference type="GO" id="GO:0005978">
    <property type="term" value="P:glycogen biosynthetic process"/>
    <property type="evidence" value="ECO:0007669"/>
    <property type="project" value="UniProtKB-UniRule"/>
</dbReference>
<proteinExistence type="inferred from homology"/>
<reference evidence="11 12" key="1">
    <citation type="submission" date="2017-05" db="EMBL/GenBank/DDBJ databases">
        <authorList>
            <person name="Song R."/>
            <person name="Chenine A.L."/>
            <person name="Ruprecht R.M."/>
        </authorList>
    </citation>
    <scope>NUCLEOTIDE SEQUENCE [LARGE SCALE GENOMIC DNA]</scope>
    <source>
        <strain evidence="11 12">CECT 8489</strain>
    </source>
</reference>
<dbReference type="InterPro" id="IPR013534">
    <property type="entry name" value="Starch_synth_cat_dom"/>
</dbReference>
<dbReference type="InterPro" id="IPR001296">
    <property type="entry name" value="Glyco_trans_1"/>
</dbReference>
<dbReference type="CDD" id="cd03791">
    <property type="entry name" value="GT5_Glycogen_synthase_DULL1-like"/>
    <property type="match status" value="1"/>
</dbReference>
<dbReference type="PANTHER" id="PTHR45825">
    <property type="entry name" value="GRANULE-BOUND STARCH SYNTHASE 1, CHLOROPLASTIC/AMYLOPLASTIC"/>
    <property type="match status" value="1"/>
</dbReference>
<feature type="binding site" evidence="8">
    <location>
        <position position="16"/>
    </location>
    <ligand>
        <name>ADP-alpha-D-glucose</name>
        <dbReference type="ChEBI" id="CHEBI:57498"/>
    </ligand>
</feature>
<dbReference type="InterPro" id="IPR011835">
    <property type="entry name" value="GS/SS"/>
</dbReference>
<dbReference type="UniPathway" id="UPA00164"/>
<evidence type="ECO:0000256" key="7">
    <source>
        <dbReference type="ARBA" id="ARBA00023056"/>
    </source>
</evidence>
<keyword evidence="5 8" id="KW-0328">Glycosyltransferase</keyword>
<comment type="pathway">
    <text evidence="3 8">Glycan biosynthesis; glycogen biosynthesis.</text>
</comment>
<dbReference type="AlphaFoldDB" id="A0A238IXX3"/>
<dbReference type="Pfam" id="PF08323">
    <property type="entry name" value="Glyco_transf_5"/>
    <property type="match status" value="1"/>
</dbReference>
<evidence type="ECO:0000259" key="9">
    <source>
        <dbReference type="Pfam" id="PF00534"/>
    </source>
</evidence>
<accession>A0A238IXX3</accession>
<dbReference type="NCBIfam" id="NF001899">
    <property type="entry name" value="PRK00654.1-2"/>
    <property type="match status" value="1"/>
</dbReference>
<keyword evidence="12" id="KW-1185">Reference proteome</keyword>
<comment type="catalytic activity">
    <reaction evidence="1 8">
        <text>[(1-&gt;4)-alpha-D-glucosyl](n) + ADP-alpha-D-glucose = [(1-&gt;4)-alpha-D-glucosyl](n+1) + ADP + H(+)</text>
        <dbReference type="Rhea" id="RHEA:18189"/>
        <dbReference type="Rhea" id="RHEA-COMP:9584"/>
        <dbReference type="Rhea" id="RHEA-COMP:9587"/>
        <dbReference type="ChEBI" id="CHEBI:15378"/>
        <dbReference type="ChEBI" id="CHEBI:15444"/>
        <dbReference type="ChEBI" id="CHEBI:57498"/>
        <dbReference type="ChEBI" id="CHEBI:456216"/>
        <dbReference type="EC" id="2.4.1.21"/>
    </reaction>
</comment>